<feature type="compositionally biased region" description="Gly residues" evidence="3">
    <location>
        <begin position="4220"/>
        <end position="4232"/>
    </location>
</feature>
<dbReference type="Gene3D" id="3.90.79.10">
    <property type="entry name" value="Nucleoside Triphosphate Pyrophosphohydrolase"/>
    <property type="match status" value="1"/>
</dbReference>
<feature type="compositionally biased region" description="Basic and acidic residues" evidence="3">
    <location>
        <begin position="4917"/>
        <end position="4927"/>
    </location>
</feature>
<evidence type="ECO:0000259" key="5">
    <source>
        <dbReference type="PROSITE" id="PS51462"/>
    </source>
</evidence>
<sequence>MGIEIPAGLQWVAYLAGEKWPKGDETAMFQISDDWNASSQQMLDVVPKLQQAQAQAASAVTGQTAGGVATQFQTLLSGDTSIQNLASSMSALGDLAKNGGAQIQYTKLQILSTLAIAAGEIAYALSSVEWTFGASLAWIPPIEAITIAVVRQLAIQLVKRLLTAAAETVAKTTLRQVLKDAAVGAATGAAIGVVQDLLIELYQDKEGVRNGIDWGQVGEIALGAVVGGAVGAVAHGLLSHAIGDPSTILGKAAKGGVTHFGVGAISNVAGGVATGGGLNAEDIFGGAAGGAVSGGIHGAKEHSDDHGGSDTDSDTDTDTDIGSDFGSDTDTVIGDDGGDINFKSLDDPDFAAPPINFDNGITTRGLGPQGHSGHQAGTDSATNNGADRATNDDANSSRAQSTEESPARSPGPSNDGAPPDPRTNGTPPPETSDASPVQDRNVLSSNGSGNQNGTRQPAEAVPGTANGQGRSGGSTDAVQPNPGNATKPSSSLTDAAGTRQQNGSARGSASATANTSRTSAPSSGGGAVEGAGGASGSYGGSSSSTQTGQGRPQSPGAASASRGPVSNSPAVARTATGPAVDSRGSTAARVGTDDESVSMGGGTAEATAPIRSSESDGPPTSQPAFDTPPPRGAEPSPEPIPAQANPGITHSDQTPDNVLQVDEAPSAGSEQGGDVQDRDAQPSVAVSIDDPQAPAHRLTAMPAAEETASGTGARAAIPETGPGAEPITRSTAPPPARPDVTDAPKDTARQVPVEQPSHASASGAAGSSESGAKGDAVARKADDVATRSVNPRDLLHGLPPRDGGSTTRSRPGSEGGEHAAAHPSDGARSTPFPHSDSSIEEIREWIGDVNHDGDAAVAPEGPRLANCAPATIAVHDRLSGIPSFGRAYVGDLLDGGRHNHELTRDELGTATGLPFTRSTPDDIAGRLMAQGRGAHTVVAIRYRKGQQHSFNAFFDGEQVHALDGQHGTITPWPPGLDRAGNPVEEWFVGTAPEGERPAPVPNVAGRDDRPIHGLDGESGEPEGSQSSVGGRGLRHTLPPREIGDSPSPSEFDGEAVSRFGPDFVNELERDPFADENVDRAEGPLPPMSPEQRDIWQQDLDRDGTELSSAARERLRPGAPASPREAWDAFAAAFNAHETADPADQGARGRARALLAVAQHDLRRLGLDPDALMQRYRAHLDGRPTDPDERGPLRPALSAQGGESGAGRTSGDEWVVDADGNFHWGRYGAAGLLLRARRPDGSLAVLLQQRAEWTDEGGTWALPGGARELEETVEQAALRETREETGLRGDLVTVRAPVVTARAPGIDWTYTTVIADAPYALDTAANHESTQLRWVPVDEVGDLPLHPGLAASWEGLRTQMADNPLPAPRPSAQHNPRVDPLVGVGIYGRTGSTVFRSDNDLLFRYDTRSPDIIFEDGFATREPIVRDMYEAVNFLSTARHPNIDMSFLRNEEGQVFLYTIDAPGGIDVNATEGLHPDAYQREIAFPGGIRRENIVGAQEVLHRRVGADDPPGVRFAELHPNPNFDPDRPNDAPHVPLGTVRDDDAPSSPGSGRSLVFRSNSDVDEMEFGLAGEDSDSLSDLDGNAYPPPRDVLGSLPSETAEGSRSSAGDQRQLRHTVNPRDVSDSPDPADFAGEAVSRFGSDLFNEPERGSTFAPEDDSSAHAARTEPARQAPPPVHGPQAEGTHPSARSHTDIDEPADVDERGQRSDAASIAHSAGPSRTHTPSTETSGHGSDRTDDSALSDGDGEERYESDYSDDFDFSDELGSQGTDERSESDGQTDSGPDDQSDSASETGDDDHQEQIENPTYRVNEAARDWLRSLDDVAWTDVSDGRAIRLGEVVPQRDWWLMYIAASDHGTALDERPDNPGRLYDSQNSPGFQADMEDAYRSVLDVPAEMARRIDWQEYQRMFHMVTASARTAAEAAGRSHGFRLTDSDGGNSANYYVGMREIADDVWDERIGDSPLLTDTDLDEMSDDELHNMVVHWSLRNGNPLLTTAYRADRVPDLVNQVFGRYYQEVGAARSERQTLGAIARAVRTLHMMHPFHDGSGRLNVYFLLPRLLQANGFRPVNMPSMTHLFSGGFSVGEIATALRWGQSDEAAALLGLPEPEAPEERVASDDAHDSSEDVLHGLPQEDPDPTDAPPVGAPLPARAHGDVDPQRTAASASETKAVVPEGDTSKTAEPKIDEAKADPPTADEAKADEAKVVEPEAESPKVDEAKVVEPEAGPSRVDEPKADPVTLEEPDEPDPDPQLPARIGDSLTLGGIDVIEEFSSDDAGLKHIEGVVRDLGGDEVWAGNREQLTALFSDDGVKPKAAGMLRGGQTVSRVVNLPGGRRLTITLELDGASEQSTLRYKEDVGTYEFEHTSDSTNTVGGFAEWRDQLYAVVQGNIANSKVSETAAATGARVHDSALTNQRADRQISGGQTAEPGTRFHGKIRGVITYRLTSPAEVRTHDVSYRTKVVVPTRDVLDRIDEHADEARDTVGPLSGEASNVKPESSGPPRVHETHALNGSDVVTNFWLLPDDDVNTARRDTSRNASPDTANQHPAQPGEHEQRTPNPQPQTIPEFVTSEPMRTAFTKAYGDRGARLAMNETSSWLTVELVQANLHPMTNKQPLVLHFADIPGARLEVHAFIEPLGTPSKTHPPAVDTNHEGPRPMMRATGKTKETEFHFGTETDTSQVRQDVVTWSAQLPTLGRLRGQGGSDVGQVSGGADGTFTRGQGQNETASRQLRVRSTLKNPAPGQAWHGQVRLRFEMHAPDTVSPSRLDGPFEGAVHETRGRFDVLMEQAETDPITDYRGKEVWAPPKRIWGEPPADRNSISKSPRRLLGAGGRQNARSALTGNRPAPQHIPRGGRDTDTAPLRGLGSMDRVTNLDLSGFHGMLDSMGRRAHGNTGWNNIRSDVTSWYHLNRVRASLEPMSQHSPLSRPGHGTKGADSFTADFEQLTFRRVINTLSSPSAELTEGLAETTDRNKQISTQGALGGRGGDFDDGAVLGEAIFGTNRTSRDGDRVRNQERVAVATKFTQPMAIFDGWVRLDGTMAGPKATVHESGLFPVEIAIPLTELQGSRTHDASLPPSFTRSVPTGFIDEPRPKPPRDVPSGNPAESRRGENVSFVADPDSRDNPDAYPLTNDPASGAPSRQQSADSTTPLIPHRRATVDSTEGAWASWMPPALRRSGTVESVLSGEGTVDTGPERRSTVDSSTPLLGQRRDTSDSNQQRQDSVDAPPVDPGDTLPPDTAPSTVPPPAPHPVRQLDWTAPPVKDAPRPPAHAFQEGWHPSDMLVGIDPSSALLEAIRQDLTPALGNSADEAMAGVSDAFGPNVLLARLTHESGQEWSHDITMLGGKLTVKVRPVRGTHPNDVTYVGSAKKFETDLSTESQGSTGHIYGEAVRQVAGGRIQIPVPHGSVSAQLTRTRTLAPRADLDHADRGLGHLGNVDFPNFTAETDHRVPVRVRTTEEHNLFRQPIRFEIRYEQHGLAKRLTGVPEAPQPVRLTGTFSYPKNSPTAIDIRSTDGEGRGNSNRSVAVSRGLRVDQTVVKIRPLIERPSSAHTDAPVGVRQGRTAGEDLVAAHILDSMTTEGTVVFGDKWPAVRAELAGHLKTMAVQRGLGDYSRGGHRVIELKSVRGGKAVLGARLDSMNVADSEAATEFYSGGQKSLGAGVSDVKSDSWQGYVQFQGDMLPGVDVVNVSAQARLTGGIGTEAVHARTENLVTGNLFRKKVPTLTHVGTATIDATLSRPGRRLQFGGDSISRTATAKVEFTTRESPTDRQEHEVYAPRAGIVHNDEAHGQANDPGNRAAQAADHDDVDLPPRGLSRDTIIRKLTNGAEFREELLKHTKSLSITRLDRRVHSYLTDTHLASRLGAMTRVKDGEGVELLRHAGVRITGRANVRELNFVKIEHKGGNAYVVNDVTRALLRQPIKTREGGARVLFGPHWRHPSSQGSVLGGVGATGRRRTASIFNQTARVSANAKFPRSYAVFEGSTSVSLTVHYMGRSRELPPIDLHGPILIPESETHPVIPDDLQQLESDPGHETAVSEPTPAVGPQDSQHPVTTSSSGVAPEERPARDLIQKTEEPPTNLPESDPASAPRKPGADDELVSPVAEPTDVQPRDDEGGDTPQRLIDSAVTEAERRSANDGVVSDGPRTASSDGPSPTGVGAHEHRAQPGSRVQPTGDRSAEPFPATRENDDPAPPLHSQSQLDTAAENASASADVERERGEVGRALGSGGVSEGRGGVVSHGGVTTPFDAWNALVERDPGWANDLLTAARSKFVGYDLGGFDDAIRAAYGRLSDAERGRNLELVAEYLHAAVLDPDGGWGLFGGARGSGRGGQGSAEAGPSSARVVQDRSQHVGVAGLEGGQFDEVVGEVNRLRADEGHDDVHESAVERVVSSLDEVSWRDPEELARAIVVRLDDAPPPVTRSEAGFVVGRVGELLQGRGRVPADEGLIEDAHAGLTNAQRWSSPAHRAELLAQMLEPVQPVEHSGAHRGGSSRSFATPTPATRHAPGLPVARTTEPPADTHHPTTTPDTQTTPPRPLDDHEGLSNLDVAEYNRSVREWLDGMTGRNWPEVSRRDVVPLRDVVGAEHWWRLYIDPQHHAAALRRDDPGSFYDDDKSPGFQANMQRAFEMFLNDPERVEQRVDWAEYSEMHWEATRGMSGGDFEIADVEDHPIFHPIVGERPATDLLTEQVGGRPLVAMAPAGVDRYDPLPAGAGEDALVTISSSWGDVPVIRPELVEYQVPRMVDAAFDDYYDDIAAAQTEGDRLRAIGRVVRNLHVMHPHNDGNGRLNINLLLPRLLLANGFSPVITHSMADLFSGGFSRDQIATALRWGQDRDLTQGLDDLRAAPESESRPTPGAPTIPDAGEPTPQAALDVDPTSANSGGGGRDEVSGPLPVVPDSERGAWDAVLAEQSDVVDPSAAKGKRTEDASDSRGEAWDRYVEAHNARAQALSGPRDPESDLASRLELDAARRDLAAWGINDPEALVADYRARFDPPVVDPVAPVVAAGEAGHGGSVVGGDLDHEYGPLVEPKRVKPEEVDGQGLPRVNPVFYRLSDLPPLVLLSHTDARWHYTVDAEGEIRIGSEELGTLLSDEELTQRYVAYYGGLPDAEQLDGFRGLINGQGHPTIAVEFDGDTGAVVGGNPRSRVSGEIRWNAEAEQWEANDKSGRYMSGKVRVPLPDPQDMQRWVDNVARRLSAHLGEPVQGVLFKHADAAPARPAPPVVEPPAETTHDAPPVEPPAETAHDAPPVVVPPVETAHDAGDVAPVEPLDETARETTRDAPPVVDPVVAVDDAAHDAPPVVPPAETAHDAPPVVVPPVETAHDAPPVVVPPVETAHDAGDVAPVEPLDEIARETTRDAPPVVDPVVAVDDAAHDAPVTDVVEPAAETAREAVDDAPPVLPAETTHDAVDDAPGDVPVVEQGGRGIEVDLLPEVIGGDGLGDQGALSSRAEASDNPLGSNLFGERTVDQVGQLGRAEDDPPVDRSADDASVSDGVRSVSSGDDEPSASGSGEHDGSESEVDYGTNAVSRFPSGLWGDASPDWLIGDDENGNLSGASGSRPASDTGLENDSPSADFEYQPSDHYTSAFNAEHELRARGSRGSLQVLAGSPVEWADERGEVGRALGSGGVSEGRGGVVSHGGVTTPFDAWNALVERDPGWANDLLTAARSKFVGYDLGGFDDAIRAAYGRLSDAERGRNLELVAEYLHAAVLDPDGGWGLFGGARGSGRGGQGSAEAGPSSARVVQDRSQHVGVAGLEGGQFDEVVGEVNRLRADEGHDDVHESAVERVVSSLDEVSWRDPEELARAIVVRLDDAPPPVTRSEAGFVVGRVGELLQGRGRVPADEGLIEDAHAGLTNAQRWSSPAHRAELLAQMLEPVQPVEHSGAHRGGSSRSFATPTPATRHAPGLPVARTTEPPADTHHPTTTPDTQTAPPTKSKRALGKQRADAIDPPPAKRPKSDHPAGDPPASSSSRQSDMTAETFLKMLKKRIAEPKLSAAAIAREFIPQQGANGAEWVRDKGWGRTRLNLPGRLAQAADYAEHRQEIQRLLNESRIYLSELPEPKTQQKYTAEQLVTVLRAFVRLRAEGYRGQFNHLLEARTGVPSRQILTWIRADGSPTGRTNYGSLAGYAEQRENLRSAFRDLGHDATNNLPETAGPTRSPMTAEIVAFALERLARDPHMTLTDIAAEHGRVGPTALSQYVTAGSGELRNVSALMAMPDYDEWRESIVASLRALDLDEQADNLPVMMRATDFLDAFSRSRSQVANAIGLMRNDHSLSARAAARRAGAPVVAFEVAVEASRNGPRVRNQDGVEARLHHLRPSQRPGLTAALDRLNSQVTGDGTRHGRLTAVSVGGSRWDPERVFLVENEAVPGATRSQLGDLYEDNRALVRGPRSYANERGVQVLRWMSTALREHFAESGEVQAYFDREQQTIYVSSNTNAGNRQIREALNEPDLSNLWNENTVVDDRRTADEDAAARATRHQRKLRDALASLNNHDDEVSREILQAIRNRRFVVPTQSYNEGHGRTLDFHAERRIFELLRANNRTMDLTLLAGTMRACGDCAEALGFDDAQPRGPFWRSRAAGAFLNTEATIARNSRDGIPSHVTGTRRGRVTNKYNTESDSDHQDSAPKKHRKRK</sequence>
<feature type="compositionally biased region" description="Basic and acidic residues" evidence="3">
    <location>
        <begin position="1102"/>
        <end position="1115"/>
    </location>
</feature>
<evidence type="ECO:0008006" key="8">
    <source>
        <dbReference type="Google" id="ProtNLM"/>
    </source>
</evidence>
<dbReference type="Pfam" id="PF22596">
    <property type="entry name" value="Scabin-like"/>
    <property type="match status" value="1"/>
</dbReference>
<dbReference type="PANTHER" id="PTHR43046:SF2">
    <property type="entry name" value="8-OXO-DGTP DIPHOSPHATASE-RELATED"/>
    <property type="match status" value="1"/>
</dbReference>
<feature type="region of interest" description="Disordered" evidence="3">
    <location>
        <begin position="2635"/>
        <end position="2655"/>
    </location>
</feature>
<proteinExistence type="predicted"/>
<feature type="compositionally biased region" description="Polar residues" evidence="3">
    <location>
        <begin position="4042"/>
        <end position="4054"/>
    </location>
</feature>
<feature type="region of interest" description="Disordered" evidence="3">
    <location>
        <begin position="1179"/>
        <end position="1210"/>
    </location>
</feature>
<dbReference type="Pfam" id="PF25547">
    <property type="entry name" value="WXG100_2"/>
    <property type="match status" value="1"/>
</dbReference>
<evidence type="ECO:0000256" key="2">
    <source>
        <dbReference type="ARBA" id="ARBA00022801"/>
    </source>
</evidence>
<feature type="compositionally biased region" description="Polar residues" evidence="3">
    <location>
        <begin position="1718"/>
        <end position="1731"/>
    </location>
</feature>
<feature type="compositionally biased region" description="Acidic residues" evidence="3">
    <location>
        <begin position="1782"/>
        <end position="1798"/>
    </location>
</feature>
<keyword evidence="7" id="KW-1185">Reference proteome</keyword>
<feature type="region of interest" description="Disordered" evidence="3">
    <location>
        <begin position="4018"/>
        <end position="4232"/>
    </location>
</feature>
<feature type="region of interest" description="Disordered" evidence="3">
    <location>
        <begin position="6587"/>
        <end position="6627"/>
    </location>
</feature>
<feature type="compositionally biased region" description="Polar residues" evidence="3">
    <location>
        <begin position="465"/>
        <end position="501"/>
    </location>
</feature>
<feature type="region of interest" description="Disordered" evidence="3">
    <location>
        <begin position="1571"/>
        <end position="1807"/>
    </location>
</feature>
<evidence type="ECO:0000256" key="1">
    <source>
        <dbReference type="ARBA" id="ARBA00001946"/>
    </source>
</evidence>
<dbReference type="PROSITE" id="PS00893">
    <property type="entry name" value="NUDIX_BOX"/>
    <property type="match status" value="1"/>
</dbReference>
<feature type="region of interest" description="Disordered" evidence="3">
    <location>
        <begin position="2806"/>
        <end position="2864"/>
    </location>
</feature>
<feature type="region of interest" description="Disordered" evidence="3">
    <location>
        <begin position="3064"/>
        <end position="3161"/>
    </location>
</feature>
<feature type="compositionally biased region" description="Pro residues" evidence="3">
    <location>
        <begin position="418"/>
        <end position="430"/>
    </location>
</feature>
<feature type="region of interest" description="Disordered" evidence="3">
    <location>
        <begin position="2525"/>
        <end position="2568"/>
    </location>
</feature>
<feature type="compositionally biased region" description="Low complexity" evidence="3">
    <location>
        <begin position="322"/>
        <end position="334"/>
    </location>
</feature>
<dbReference type="GO" id="GO:0016787">
    <property type="term" value="F:hydrolase activity"/>
    <property type="evidence" value="ECO:0007669"/>
    <property type="project" value="UniProtKB-KW"/>
</dbReference>
<dbReference type="Pfam" id="PF15644">
    <property type="entry name" value="Gln_amidase"/>
    <property type="match status" value="1"/>
</dbReference>
<feature type="domain" description="Nudix hydrolase" evidence="5">
    <location>
        <begin position="1224"/>
        <end position="1357"/>
    </location>
</feature>
<feature type="compositionally biased region" description="Low complexity" evidence="3">
    <location>
        <begin position="502"/>
        <end position="522"/>
    </location>
</feature>
<feature type="compositionally biased region" description="Low complexity" evidence="3">
    <location>
        <begin position="4508"/>
        <end position="4527"/>
    </location>
</feature>
<feature type="region of interest" description="Disordered" evidence="3">
    <location>
        <begin position="2108"/>
        <end position="2252"/>
    </location>
</feature>
<feature type="compositionally biased region" description="Basic and acidic residues" evidence="3">
    <location>
        <begin position="739"/>
        <end position="748"/>
    </location>
</feature>
<feature type="region of interest" description="Disordered" evidence="3">
    <location>
        <begin position="2475"/>
        <end position="2508"/>
    </location>
</feature>
<evidence type="ECO:0000259" key="4">
    <source>
        <dbReference type="PROSITE" id="PS51459"/>
    </source>
</evidence>
<reference evidence="7" key="1">
    <citation type="submission" date="2016-09" db="EMBL/GenBank/DDBJ databases">
        <authorList>
            <person name="Greninger A.L."/>
            <person name="Jerome K.R."/>
            <person name="Mcnair B."/>
            <person name="Wallis C."/>
            <person name="Fang F."/>
        </authorList>
    </citation>
    <scope>NUCLEOTIDE SEQUENCE [LARGE SCALE GENOMIC DNA]</scope>
    <source>
        <strain evidence="7">BC1_M4</strain>
    </source>
</reference>
<dbReference type="Proteomes" id="UP000094224">
    <property type="component" value="Unassembled WGS sequence"/>
</dbReference>
<feature type="region of interest" description="Disordered" evidence="3">
    <location>
        <begin position="5534"/>
        <end position="5570"/>
    </location>
</feature>
<dbReference type="InterPro" id="IPR020084">
    <property type="entry name" value="NUDIX_hydrolase_CS"/>
</dbReference>
<dbReference type="RefSeq" id="WP_069399812.1">
    <property type="nucleotide sequence ID" value="NZ_MIHC01000011.1"/>
</dbReference>
<feature type="compositionally biased region" description="Basic and acidic residues" evidence="3">
    <location>
        <begin position="2175"/>
        <end position="2221"/>
    </location>
</feature>
<dbReference type="InterPro" id="IPR000086">
    <property type="entry name" value="NUDIX_hydrolase_dom"/>
</dbReference>
<feature type="compositionally biased region" description="Pro residues" evidence="3">
    <location>
        <begin position="626"/>
        <end position="640"/>
    </location>
</feature>
<feature type="compositionally biased region" description="Polar residues" evidence="3">
    <location>
        <begin position="375"/>
        <end position="385"/>
    </location>
</feature>
<feature type="compositionally biased region" description="Low complexity" evidence="3">
    <location>
        <begin position="757"/>
        <end position="775"/>
    </location>
</feature>
<feature type="compositionally biased region" description="Basic and acidic residues" evidence="3">
    <location>
        <begin position="4057"/>
        <end position="4071"/>
    </location>
</feature>
<dbReference type="STRING" id="243061.AWC25_25360"/>
<comment type="caution">
    <text evidence="6">The sequence shown here is derived from an EMBL/GenBank/DDBJ whole genome shotgun (WGS) entry which is preliminary data.</text>
</comment>
<dbReference type="InterPro" id="IPR003812">
    <property type="entry name" value="Fido"/>
</dbReference>
<dbReference type="InterPro" id="IPR028908">
    <property type="entry name" value="Tox-PL_dom"/>
</dbReference>
<dbReference type="InterPro" id="IPR015797">
    <property type="entry name" value="NUDIX_hydrolase-like_dom_sf"/>
</dbReference>
<dbReference type="SUPFAM" id="SSF56399">
    <property type="entry name" value="ADP-ribosylation"/>
    <property type="match status" value="1"/>
</dbReference>
<feature type="region of interest" description="Disordered" evidence="3">
    <location>
        <begin position="4839"/>
        <end position="4927"/>
    </location>
</feature>
<feature type="compositionally biased region" description="Polar residues" evidence="3">
    <location>
        <begin position="2534"/>
        <end position="2545"/>
    </location>
</feature>
<feature type="compositionally biased region" description="Polar residues" evidence="3">
    <location>
        <begin position="5543"/>
        <end position="5564"/>
    </location>
</feature>
<feature type="compositionally biased region" description="Polar residues" evidence="3">
    <location>
        <begin position="1596"/>
        <end position="1609"/>
    </location>
</feature>
<dbReference type="CDD" id="cd18877">
    <property type="entry name" value="NUDIX_Hydrolase"/>
    <property type="match status" value="1"/>
</dbReference>
<feature type="compositionally biased region" description="Acidic residues" evidence="3">
    <location>
        <begin position="311"/>
        <end position="321"/>
    </location>
</feature>
<feature type="region of interest" description="Disordered" evidence="3">
    <location>
        <begin position="295"/>
        <end position="837"/>
    </location>
</feature>
<name>A0A1E3T016_9MYCO</name>
<feature type="region of interest" description="Disordered" evidence="3">
    <location>
        <begin position="3782"/>
        <end position="3810"/>
    </location>
</feature>
<feature type="region of interest" description="Disordered" evidence="3">
    <location>
        <begin position="3491"/>
        <end position="3522"/>
    </location>
</feature>
<evidence type="ECO:0000256" key="3">
    <source>
        <dbReference type="SAM" id="MobiDB-lite"/>
    </source>
</evidence>
<feature type="region of interest" description="Disordered" evidence="3">
    <location>
        <begin position="5210"/>
        <end position="5239"/>
    </location>
</feature>
<feature type="compositionally biased region" description="Polar residues" evidence="3">
    <location>
        <begin position="441"/>
        <end position="455"/>
    </location>
</feature>
<feature type="region of interest" description="Disordered" evidence="3">
    <location>
        <begin position="1072"/>
        <end position="1091"/>
    </location>
</feature>
<dbReference type="EMBL" id="MIHC01000011">
    <property type="protein sequence ID" value="ODR07707.1"/>
    <property type="molecule type" value="Genomic_DNA"/>
</dbReference>
<dbReference type="Pfam" id="PF00293">
    <property type="entry name" value="NUDIX"/>
    <property type="match status" value="1"/>
</dbReference>
<feature type="compositionally biased region" description="Basic and acidic residues" evidence="3">
    <location>
        <begin position="1005"/>
        <end position="1015"/>
    </location>
</feature>
<feature type="compositionally biased region" description="Acidic residues" evidence="3">
    <location>
        <begin position="2238"/>
        <end position="2247"/>
    </location>
</feature>
<dbReference type="SUPFAM" id="SSF55811">
    <property type="entry name" value="Nudix"/>
    <property type="match status" value="1"/>
</dbReference>
<feature type="compositionally biased region" description="Low complexity" evidence="3">
    <location>
        <begin position="5904"/>
        <end position="5926"/>
    </location>
</feature>
<feature type="region of interest" description="Disordered" evidence="3">
    <location>
        <begin position="5435"/>
        <end position="5517"/>
    </location>
</feature>
<feature type="region of interest" description="Disordered" evidence="3">
    <location>
        <begin position="2959"/>
        <end position="2985"/>
    </location>
</feature>
<feature type="compositionally biased region" description="Polar residues" evidence="3">
    <location>
        <begin position="5959"/>
        <end position="5968"/>
    </location>
</feature>
<dbReference type="InterPro" id="IPR036597">
    <property type="entry name" value="Fido-like_dom_sf"/>
</dbReference>
<dbReference type="Gene3D" id="3.90.210.10">
    <property type="entry name" value="Heat-Labile Enterotoxin, subunit A"/>
    <property type="match status" value="1"/>
</dbReference>
<dbReference type="InterPro" id="IPR057746">
    <property type="entry name" value="CpnT-like_N"/>
</dbReference>
<gene>
    <name evidence="6" type="ORF">BHQ21_08230</name>
</gene>
<dbReference type="PROSITE" id="PS51459">
    <property type="entry name" value="FIDO"/>
    <property type="match status" value="1"/>
</dbReference>
<feature type="compositionally biased region" description="Basic and acidic residues" evidence="3">
    <location>
        <begin position="776"/>
        <end position="785"/>
    </location>
</feature>
<feature type="compositionally biased region" description="Low complexity" evidence="3">
    <location>
        <begin position="5481"/>
        <end position="5503"/>
    </location>
</feature>
<feature type="compositionally biased region" description="Polar residues" evidence="3">
    <location>
        <begin position="392"/>
        <end position="404"/>
    </location>
</feature>
<feature type="compositionally biased region" description="Basic and acidic residues" evidence="3">
    <location>
        <begin position="1179"/>
        <end position="1191"/>
    </location>
</feature>
<feature type="compositionally biased region" description="Polar residues" evidence="3">
    <location>
        <begin position="3136"/>
        <end position="3147"/>
    </location>
</feature>
<organism evidence="6 7">
    <name type="scientific">Mycobacterium sherrisii</name>
    <dbReference type="NCBI Taxonomy" id="243061"/>
    <lineage>
        <taxon>Bacteria</taxon>
        <taxon>Bacillati</taxon>
        <taxon>Actinomycetota</taxon>
        <taxon>Actinomycetes</taxon>
        <taxon>Mycobacteriales</taxon>
        <taxon>Mycobacteriaceae</taxon>
        <taxon>Mycobacterium</taxon>
        <taxon>Mycobacterium simiae complex</taxon>
    </lineage>
</organism>
<dbReference type="PROSITE" id="PS51462">
    <property type="entry name" value="NUDIX"/>
    <property type="match status" value="1"/>
</dbReference>
<feature type="compositionally biased region" description="Polar residues" evidence="3">
    <location>
        <begin position="4191"/>
        <end position="4205"/>
    </location>
</feature>
<feature type="compositionally biased region" description="Basic and acidic residues" evidence="3">
    <location>
        <begin position="298"/>
        <end position="309"/>
    </location>
</feature>
<feature type="compositionally biased region" description="Basic and acidic residues" evidence="3">
    <location>
        <begin position="2110"/>
        <end position="2127"/>
    </location>
</feature>
<feature type="region of interest" description="Disordered" evidence="3">
    <location>
        <begin position="1504"/>
        <end position="1559"/>
    </location>
</feature>
<feature type="compositionally biased region" description="Basic and acidic residues" evidence="3">
    <location>
        <begin position="3799"/>
        <end position="3810"/>
    </location>
</feature>
<feature type="compositionally biased region" description="Basic and acidic residues" evidence="3">
    <location>
        <begin position="1690"/>
        <end position="1706"/>
    </location>
</feature>
<protein>
    <recommendedName>
        <fullName evidence="8">Nudix hydrolase domain-containing protein</fullName>
    </recommendedName>
</protein>
<feature type="region of interest" description="Disordered" evidence="3">
    <location>
        <begin position="5872"/>
        <end position="5968"/>
    </location>
</feature>
<dbReference type="SUPFAM" id="SSF140931">
    <property type="entry name" value="Fic-like"/>
    <property type="match status" value="1"/>
</dbReference>
<feature type="compositionally biased region" description="Basic and acidic residues" evidence="3">
    <location>
        <begin position="1072"/>
        <end position="1081"/>
    </location>
</feature>
<feature type="compositionally biased region" description="Gly residues" evidence="3">
    <location>
        <begin position="523"/>
        <end position="539"/>
    </location>
</feature>
<feature type="compositionally biased region" description="Polar residues" evidence="3">
    <location>
        <begin position="646"/>
        <end position="657"/>
    </location>
</feature>
<accession>A0A1E3T016</accession>
<feature type="compositionally biased region" description="Basic and acidic residues" evidence="3">
    <location>
        <begin position="5468"/>
        <end position="5480"/>
    </location>
</feature>
<feature type="domain" description="Fido" evidence="4">
    <location>
        <begin position="1969"/>
        <end position="2095"/>
    </location>
</feature>
<comment type="cofactor">
    <cofactor evidence="1">
        <name>Mg(2+)</name>
        <dbReference type="ChEBI" id="CHEBI:18420"/>
    </cofactor>
</comment>
<dbReference type="PANTHER" id="PTHR43046">
    <property type="entry name" value="GDP-MANNOSE MANNOSYL HYDROLASE"/>
    <property type="match status" value="1"/>
</dbReference>
<feature type="region of interest" description="Disordered" evidence="3">
    <location>
        <begin position="3175"/>
        <end position="3273"/>
    </location>
</feature>
<evidence type="ECO:0000313" key="7">
    <source>
        <dbReference type="Proteomes" id="UP000094224"/>
    </source>
</evidence>
<dbReference type="InterPro" id="IPR054695">
    <property type="entry name" value="Pierisin-like_dom"/>
</dbReference>
<feature type="region of interest" description="Disordered" evidence="3">
    <location>
        <begin position="4476"/>
        <end position="4540"/>
    </location>
</feature>
<feature type="region of interest" description="Disordered" evidence="3">
    <location>
        <begin position="991"/>
        <end position="1055"/>
    </location>
</feature>
<keyword evidence="2" id="KW-0378">Hydrolase</keyword>
<feature type="compositionally biased region" description="Polar residues" evidence="3">
    <location>
        <begin position="3493"/>
        <end position="3503"/>
    </location>
</feature>
<feature type="compositionally biased region" description="Acidic residues" evidence="3">
    <location>
        <begin position="1753"/>
        <end position="1762"/>
    </location>
</feature>
<feature type="region of interest" description="Disordered" evidence="3">
    <location>
        <begin position="1102"/>
        <end position="1121"/>
    </location>
</feature>
<evidence type="ECO:0000313" key="6">
    <source>
        <dbReference type="EMBL" id="ODR07707.1"/>
    </source>
</evidence>